<evidence type="ECO:0000313" key="4">
    <source>
        <dbReference type="EMBL" id="CAB4170205.1"/>
    </source>
</evidence>
<dbReference type="EMBL" id="LR797044">
    <property type="protein sequence ID" value="CAB4182881.1"/>
    <property type="molecule type" value="Genomic_DNA"/>
</dbReference>
<dbReference type="Pfam" id="PF03796">
    <property type="entry name" value="DnaB_C"/>
    <property type="match status" value="1"/>
</dbReference>
<keyword evidence="4" id="KW-0378">Hydrolase</keyword>
<dbReference type="EMBL" id="LR796533">
    <property type="protein sequence ID" value="CAB4149852.1"/>
    <property type="molecule type" value="Genomic_DNA"/>
</dbReference>
<dbReference type="EMBL" id="LR796302">
    <property type="protein sequence ID" value="CAB4135496.1"/>
    <property type="molecule type" value="Genomic_DNA"/>
</dbReference>
<evidence type="ECO:0000313" key="6">
    <source>
        <dbReference type="EMBL" id="CAB4197573.1"/>
    </source>
</evidence>
<gene>
    <name evidence="5" type="ORF">UFOVP1078_29</name>
    <name evidence="6" type="ORF">UFOVP1317_19</name>
    <name evidence="7" type="ORF">UFOVP1429_14</name>
    <name evidence="2" type="ORF">UFOVP289_40</name>
    <name evidence="3" type="ORF">UFOVP547_7</name>
    <name evidence="4" type="ORF">UFOVP900_62</name>
</gene>
<organism evidence="4">
    <name type="scientific">uncultured Caudovirales phage</name>
    <dbReference type="NCBI Taxonomy" id="2100421"/>
    <lineage>
        <taxon>Viruses</taxon>
        <taxon>Duplodnaviria</taxon>
        <taxon>Heunggongvirae</taxon>
        <taxon>Uroviricota</taxon>
        <taxon>Caudoviricetes</taxon>
        <taxon>Peduoviridae</taxon>
        <taxon>Maltschvirus</taxon>
        <taxon>Maltschvirus maltsch</taxon>
    </lineage>
</organism>
<dbReference type="SUPFAM" id="SSF52540">
    <property type="entry name" value="P-loop containing nucleoside triphosphate hydrolases"/>
    <property type="match status" value="1"/>
</dbReference>
<dbReference type="GO" id="GO:0003678">
    <property type="term" value="F:DNA helicase activity"/>
    <property type="evidence" value="ECO:0007669"/>
    <property type="project" value="InterPro"/>
</dbReference>
<evidence type="ECO:0000313" key="2">
    <source>
        <dbReference type="EMBL" id="CAB4135496.1"/>
    </source>
</evidence>
<dbReference type="EMBL" id="LR797373">
    <property type="protein sequence ID" value="CAB4210407.1"/>
    <property type="molecule type" value="Genomic_DNA"/>
</dbReference>
<reference evidence="4" key="1">
    <citation type="submission" date="2020-05" db="EMBL/GenBank/DDBJ databases">
        <authorList>
            <person name="Chiriac C."/>
            <person name="Salcher M."/>
            <person name="Ghai R."/>
            <person name="Kavagutti S V."/>
        </authorList>
    </citation>
    <scope>NUCLEOTIDE SEQUENCE</scope>
</reference>
<evidence type="ECO:0000313" key="5">
    <source>
        <dbReference type="EMBL" id="CAB4182881.1"/>
    </source>
</evidence>
<evidence type="ECO:0000259" key="1">
    <source>
        <dbReference type="Pfam" id="PF03796"/>
    </source>
</evidence>
<keyword evidence="4" id="KW-0547">Nucleotide-binding</keyword>
<dbReference type="InterPro" id="IPR027417">
    <property type="entry name" value="P-loop_NTPase"/>
</dbReference>
<dbReference type="GO" id="GO:0005524">
    <property type="term" value="F:ATP binding"/>
    <property type="evidence" value="ECO:0007669"/>
    <property type="project" value="InterPro"/>
</dbReference>
<sequence length="421" mass="47613">MDFDILFLCAESKHNYDKYRPYIKNHVIQSETVTILETMGEFYKVFPGVISINWEPFSSYLFATYAMRLTADKISIVRNIIKKMETFTPTLAYDEVIKTLIEMDYVARIADECGKVRDGSSNIEAINSLTVEALRNVERYVDKDEMFVIPDIGVIVDRIVSTGYEWRLMALNRSLGLLRTGNFVIVAARVEVGKTTFLASEASYIAPQLPKDRPIVWVNNEEESEAVFFRVVQAALGKTTKELVEDKDKMMADYVAYMGGNAKKVIITKGDTNDVKTLTALFKDVNPGMIIFDTLDKISGFHKEEREDLRLGRIYKWGRECAREYGPVIAASQLNGNVDTMKDPPFIGMDALRGSKTDKPGEADAIITIGKYQAPSTPEESLLRTINIPKNKLPGGGRYQVEGERHGQYMVKIDPLRARYE</sequence>
<dbReference type="Gene3D" id="3.40.50.300">
    <property type="entry name" value="P-loop containing nucleotide triphosphate hydrolases"/>
    <property type="match status" value="1"/>
</dbReference>
<keyword evidence="4" id="KW-0067">ATP-binding</keyword>
<evidence type="ECO:0000313" key="7">
    <source>
        <dbReference type="EMBL" id="CAB4210407.1"/>
    </source>
</evidence>
<protein>
    <submittedName>
        <fullName evidence="4">DNA helicase, DnaB-like, C-terminal</fullName>
    </submittedName>
</protein>
<keyword evidence="4" id="KW-0347">Helicase</keyword>
<proteinExistence type="predicted"/>
<accession>A0A6J5PM00</accession>
<dbReference type="EMBL" id="LR797261">
    <property type="protein sequence ID" value="CAB4197573.1"/>
    <property type="molecule type" value="Genomic_DNA"/>
</dbReference>
<dbReference type="GO" id="GO:0006260">
    <property type="term" value="P:DNA replication"/>
    <property type="evidence" value="ECO:0007669"/>
    <property type="project" value="InterPro"/>
</dbReference>
<evidence type="ECO:0000313" key="3">
    <source>
        <dbReference type="EMBL" id="CAB4149852.1"/>
    </source>
</evidence>
<feature type="domain" description="SF4 helicase" evidence="1">
    <location>
        <begin position="168"/>
        <end position="371"/>
    </location>
</feature>
<name>A0A6J5PM00_9CAUD</name>
<dbReference type="EMBL" id="LR796855">
    <property type="protein sequence ID" value="CAB4170205.1"/>
    <property type="molecule type" value="Genomic_DNA"/>
</dbReference>
<dbReference type="InterPro" id="IPR007694">
    <property type="entry name" value="DNA_helicase_DnaB-like_C"/>
</dbReference>